<name>A0AAN0K6B6_9ACTN</name>
<dbReference type="GO" id="GO:0008758">
    <property type="term" value="F:UDP-2,3-diacylglucosamine hydrolase activity"/>
    <property type="evidence" value="ECO:0007669"/>
    <property type="project" value="TreeGrafter"/>
</dbReference>
<evidence type="ECO:0000313" key="4">
    <source>
        <dbReference type="Proteomes" id="UP001431656"/>
    </source>
</evidence>
<dbReference type="SUPFAM" id="SSF56300">
    <property type="entry name" value="Metallo-dependent phosphatases"/>
    <property type="match status" value="1"/>
</dbReference>
<dbReference type="InterPro" id="IPR029052">
    <property type="entry name" value="Metallo-depent_PP-like"/>
</dbReference>
<dbReference type="AlphaFoldDB" id="A0AAN0K6B6"/>
<reference evidence="3" key="1">
    <citation type="journal article" date="2024" name="Int. J. Syst. Evol. Microbiol.">
        <title>Brooklawnia propionicigenes sp. nov., a facultatively anaerobic, propionate-producing bacterium isolated from a methanogenic reactor treating waste from cattle farms.</title>
        <authorList>
            <person name="Akita Y."/>
            <person name="Ueki A."/>
            <person name="Tonouchi A."/>
            <person name="Sugawara Y."/>
            <person name="Honma S."/>
            <person name="Kaku N."/>
            <person name="Ueki K."/>
        </authorList>
    </citation>
    <scope>NUCLEOTIDE SEQUENCE</scope>
    <source>
        <strain evidence="3">SH051</strain>
    </source>
</reference>
<feature type="transmembrane region" description="Helical" evidence="1">
    <location>
        <begin position="24"/>
        <end position="44"/>
    </location>
</feature>
<gene>
    <name evidence="3" type="ORF">brsh051_09170</name>
</gene>
<keyword evidence="1" id="KW-0472">Membrane</keyword>
<evidence type="ECO:0000256" key="1">
    <source>
        <dbReference type="SAM" id="Phobius"/>
    </source>
</evidence>
<keyword evidence="1" id="KW-1133">Transmembrane helix</keyword>
<organism evidence="3 4">
    <name type="scientific">Brooklawnia propionicigenes</name>
    <dbReference type="NCBI Taxonomy" id="3041175"/>
    <lineage>
        <taxon>Bacteria</taxon>
        <taxon>Bacillati</taxon>
        <taxon>Actinomycetota</taxon>
        <taxon>Actinomycetes</taxon>
        <taxon>Propionibacteriales</taxon>
        <taxon>Propionibacteriaceae</taxon>
        <taxon>Brooklawnia</taxon>
    </lineage>
</organism>
<accession>A0AAN0K6B6</accession>
<sequence length="321" mass="34225">MGRAGVDVYCLVPVDQPMTATRRLTLAAGGLLGLAGAVTAAAWVEARAFVLRRVTVPVLPFGSPQIRVLHLSDIHLMPYQKRKLRFVASLGALDPDLVISTGDNVSRAEAIEPLLEALSPLMARPGAFVFGSNDFVEPTFRNPASYLFGNSTVAKDRKLLPTWQLQDAFTDAGWVYLDNAAARLSVAGRTVDLRGTGDAHNALDDYSAVSGPLAPDADLTLGVTHAPYQRVLDAMTADGVQMIFAGHTHGGQICLPVNRAIIDNCDLPVEQASGLSTWTTGSQTSWLHVSAGIGTSPTAPIRLFCRPEATLLRLVARDSDS</sequence>
<dbReference type="Pfam" id="PF00149">
    <property type="entry name" value="Metallophos"/>
    <property type="match status" value="1"/>
</dbReference>
<dbReference type="GO" id="GO:0016020">
    <property type="term" value="C:membrane"/>
    <property type="evidence" value="ECO:0007669"/>
    <property type="project" value="GOC"/>
</dbReference>
<protein>
    <submittedName>
        <fullName evidence="3">Metallophosphoesterase</fullName>
    </submittedName>
</protein>
<dbReference type="Proteomes" id="UP001431656">
    <property type="component" value="Chromosome"/>
</dbReference>
<dbReference type="EMBL" id="AP028056">
    <property type="protein sequence ID" value="BEH01636.1"/>
    <property type="molecule type" value="Genomic_DNA"/>
</dbReference>
<dbReference type="PANTHER" id="PTHR31302:SF20">
    <property type="entry name" value="CONSERVED PROTEIN"/>
    <property type="match status" value="1"/>
</dbReference>
<evidence type="ECO:0000259" key="2">
    <source>
        <dbReference type="Pfam" id="PF00149"/>
    </source>
</evidence>
<proteinExistence type="predicted"/>
<dbReference type="InterPro" id="IPR051158">
    <property type="entry name" value="Metallophosphoesterase_sf"/>
</dbReference>
<dbReference type="InterPro" id="IPR004843">
    <property type="entry name" value="Calcineurin-like_PHP"/>
</dbReference>
<dbReference type="KEGG" id="broo:brsh051_09170"/>
<dbReference type="Gene3D" id="3.60.21.10">
    <property type="match status" value="1"/>
</dbReference>
<keyword evidence="4" id="KW-1185">Reference proteome</keyword>
<evidence type="ECO:0000313" key="3">
    <source>
        <dbReference type="EMBL" id="BEH01636.1"/>
    </source>
</evidence>
<dbReference type="GO" id="GO:0009245">
    <property type="term" value="P:lipid A biosynthetic process"/>
    <property type="evidence" value="ECO:0007669"/>
    <property type="project" value="TreeGrafter"/>
</dbReference>
<dbReference type="PANTHER" id="PTHR31302">
    <property type="entry name" value="TRANSMEMBRANE PROTEIN WITH METALLOPHOSPHOESTERASE DOMAIN-RELATED"/>
    <property type="match status" value="1"/>
</dbReference>
<keyword evidence="1" id="KW-0812">Transmembrane</keyword>
<feature type="domain" description="Calcineurin-like phosphoesterase" evidence="2">
    <location>
        <begin position="66"/>
        <end position="250"/>
    </location>
</feature>